<accession>A0A6L7GAM6</accession>
<evidence type="ECO:0000256" key="4">
    <source>
        <dbReference type="ARBA" id="ARBA00022989"/>
    </source>
</evidence>
<evidence type="ECO:0000313" key="9">
    <source>
        <dbReference type="Proteomes" id="UP000477911"/>
    </source>
</evidence>
<dbReference type="GO" id="GO:0022857">
    <property type="term" value="F:transmembrane transporter activity"/>
    <property type="evidence" value="ECO:0007669"/>
    <property type="project" value="InterPro"/>
</dbReference>
<feature type="transmembrane region" description="Helical" evidence="6">
    <location>
        <begin position="375"/>
        <end position="393"/>
    </location>
</feature>
<evidence type="ECO:0000313" key="8">
    <source>
        <dbReference type="EMBL" id="MXN21101.1"/>
    </source>
</evidence>
<keyword evidence="5 6" id="KW-0472">Membrane</keyword>
<feature type="transmembrane region" description="Helical" evidence="6">
    <location>
        <begin position="41"/>
        <end position="63"/>
    </location>
</feature>
<dbReference type="InterPro" id="IPR020846">
    <property type="entry name" value="MFS_dom"/>
</dbReference>
<feature type="transmembrane region" description="Helical" evidence="6">
    <location>
        <begin position="213"/>
        <end position="237"/>
    </location>
</feature>
<feature type="transmembrane region" description="Helical" evidence="6">
    <location>
        <begin position="161"/>
        <end position="181"/>
    </location>
</feature>
<dbReference type="RefSeq" id="WP_160897212.1">
    <property type="nucleotide sequence ID" value="NZ_WUMU01000046.1"/>
</dbReference>
<evidence type="ECO:0000256" key="3">
    <source>
        <dbReference type="ARBA" id="ARBA00022692"/>
    </source>
</evidence>
<organism evidence="8 9">
    <name type="scientific">Pseudooceanicola albus</name>
    <dbReference type="NCBI Taxonomy" id="2692189"/>
    <lineage>
        <taxon>Bacteria</taxon>
        <taxon>Pseudomonadati</taxon>
        <taxon>Pseudomonadota</taxon>
        <taxon>Alphaproteobacteria</taxon>
        <taxon>Rhodobacterales</taxon>
        <taxon>Paracoccaceae</taxon>
        <taxon>Pseudooceanicola</taxon>
    </lineage>
</organism>
<dbReference type="InterPro" id="IPR011701">
    <property type="entry name" value="MFS"/>
</dbReference>
<dbReference type="Proteomes" id="UP000477911">
    <property type="component" value="Unassembled WGS sequence"/>
</dbReference>
<dbReference type="PROSITE" id="PS50850">
    <property type="entry name" value="MFS"/>
    <property type="match status" value="1"/>
</dbReference>
<keyword evidence="9" id="KW-1185">Reference proteome</keyword>
<evidence type="ECO:0000256" key="5">
    <source>
        <dbReference type="ARBA" id="ARBA00023136"/>
    </source>
</evidence>
<feature type="transmembrane region" description="Helical" evidence="6">
    <location>
        <begin position="339"/>
        <end position="363"/>
    </location>
</feature>
<feature type="transmembrane region" description="Helical" evidence="6">
    <location>
        <begin position="75"/>
        <end position="94"/>
    </location>
</feature>
<comment type="subcellular location">
    <subcellularLocation>
        <location evidence="1">Membrane</location>
        <topology evidence="1">Multi-pass membrane protein</topology>
    </subcellularLocation>
</comment>
<dbReference type="InterPro" id="IPR036259">
    <property type="entry name" value="MFS_trans_sf"/>
</dbReference>
<dbReference type="GO" id="GO:0016020">
    <property type="term" value="C:membrane"/>
    <property type="evidence" value="ECO:0007669"/>
    <property type="project" value="UniProtKB-SubCell"/>
</dbReference>
<dbReference type="EMBL" id="WUMU01000046">
    <property type="protein sequence ID" value="MXN21101.1"/>
    <property type="molecule type" value="Genomic_DNA"/>
</dbReference>
<feature type="transmembrane region" description="Helical" evidence="6">
    <location>
        <begin position="100"/>
        <end position="120"/>
    </location>
</feature>
<keyword evidence="2" id="KW-0813">Transport</keyword>
<feature type="transmembrane region" description="Helical" evidence="6">
    <location>
        <begin position="280"/>
        <end position="298"/>
    </location>
</feature>
<keyword evidence="4 6" id="KW-1133">Transmembrane helix</keyword>
<evidence type="ECO:0000256" key="1">
    <source>
        <dbReference type="ARBA" id="ARBA00004141"/>
    </source>
</evidence>
<proteinExistence type="predicted"/>
<dbReference type="Pfam" id="PF07690">
    <property type="entry name" value="MFS_1"/>
    <property type="match status" value="1"/>
</dbReference>
<reference evidence="8 9" key="1">
    <citation type="submission" date="2019-12" db="EMBL/GenBank/DDBJ databases">
        <authorList>
            <person name="Li M."/>
        </authorList>
    </citation>
    <scope>NUCLEOTIDE SEQUENCE [LARGE SCALE GENOMIC DNA]</scope>
    <source>
        <strain evidence="8 9">GBMRC 2024</strain>
    </source>
</reference>
<feature type="transmembrane region" description="Helical" evidence="6">
    <location>
        <begin position="249"/>
        <end position="268"/>
    </location>
</feature>
<keyword evidence="3 6" id="KW-0812">Transmembrane</keyword>
<evidence type="ECO:0000259" key="7">
    <source>
        <dbReference type="PROSITE" id="PS50850"/>
    </source>
</evidence>
<feature type="transmembrane region" description="Helical" evidence="6">
    <location>
        <begin position="7"/>
        <end position="26"/>
    </location>
</feature>
<dbReference type="InterPro" id="IPR001958">
    <property type="entry name" value="Tet-R_TetA/multi-R_MdtG-like"/>
</dbReference>
<protein>
    <submittedName>
        <fullName evidence="8">MFS transporter</fullName>
    </submittedName>
</protein>
<dbReference type="AlphaFoldDB" id="A0A6L7GAM6"/>
<dbReference type="Gene3D" id="1.20.1250.20">
    <property type="entry name" value="MFS general substrate transporter like domains"/>
    <property type="match status" value="1"/>
</dbReference>
<dbReference type="PANTHER" id="PTHR23504:SF15">
    <property type="entry name" value="MAJOR FACILITATOR SUPERFAMILY (MFS) PROFILE DOMAIN-CONTAINING PROTEIN"/>
    <property type="match status" value="1"/>
</dbReference>
<evidence type="ECO:0000256" key="6">
    <source>
        <dbReference type="SAM" id="Phobius"/>
    </source>
</evidence>
<feature type="domain" description="Major facilitator superfamily (MFS) profile" evidence="7">
    <location>
        <begin position="4"/>
        <end position="398"/>
    </location>
</feature>
<name>A0A6L7GAM6_9RHOB</name>
<comment type="caution">
    <text evidence="8">The sequence shown here is derived from an EMBL/GenBank/DDBJ whole genome shotgun (WGS) entry which is preliminary data.</text>
</comment>
<feature type="transmembrane region" description="Helical" evidence="6">
    <location>
        <begin position="304"/>
        <end position="327"/>
    </location>
</feature>
<dbReference type="PRINTS" id="PR01035">
    <property type="entry name" value="TCRTETA"/>
</dbReference>
<gene>
    <name evidence="8" type="ORF">GR170_25065</name>
</gene>
<dbReference type="PANTHER" id="PTHR23504">
    <property type="entry name" value="MAJOR FACILITATOR SUPERFAMILY DOMAIN-CONTAINING PROTEIN 10"/>
    <property type="match status" value="1"/>
</dbReference>
<dbReference type="SUPFAM" id="SSF103473">
    <property type="entry name" value="MFS general substrate transporter"/>
    <property type="match status" value="1"/>
</dbReference>
<feature type="transmembrane region" description="Helical" evidence="6">
    <location>
        <begin position="132"/>
        <end position="155"/>
    </location>
</feature>
<sequence>MPLARPLILLTVAIDMMGIGLIFPVMPDLIRSVLGSTLSEAALWGGVIVAAFAAMQFLFSPAIGALSDARGRRMVLVLSQAILVLDYAVLGLAHSIWLLLLARIIGGIASATAATAAAAISDLTAEGDRAAAFGLLAASHGLGFILGPVLGGLLGQIDPRAPFWAAAGIAGLNAALIWAFLPETLPRARRRPFRWASATPLTALRSLSDLPGLGPLMIVFVLYFISLQVYTVVWSYFGMERFGWDTGLVGLSLALYGGGYVLVQALLVRPALRLLGARRTVLWGLASDLCFLLLLSVLRNGPAALILSPVTAIGAVAHPALTAIAAGTAPADRQGALQGVLAALQALSLVVTPVLMTGIFRGFTGPDAPLYLPGAPFAAAALLLLPGIVIFALRSRNFAFPD</sequence>
<evidence type="ECO:0000256" key="2">
    <source>
        <dbReference type="ARBA" id="ARBA00022448"/>
    </source>
</evidence>